<accession>A0A7Z0VI51</accession>
<keyword evidence="13" id="KW-1185">Reference proteome</keyword>
<evidence type="ECO:0000256" key="10">
    <source>
        <dbReference type="RuleBase" id="RU364125"/>
    </source>
</evidence>
<keyword evidence="6 10" id="KW-0812">Transmembrane</keyword>
<keyword evidence="12" id="KW-0282">Flagellum</keyword>
<evidence type="ECO:0000313" key="13">
    <source>
        <dbReference type="Proteomes" id="UP000094769"/>
    </source>
</evidence>
<dbReference type="Pfam" id="PF03748">
    <property type="entry name" value="FliL"/>
    <property type="match status" value="1"/>
</dbReference>
<keyword evidence="10" id="KW-0997">Cell inner membrane</keyword>
<dbReference type="PANTHER" id="PTHR35091">
    <property type="entry name" value="FLAGELLAR PROTEIN FLIL"/>
    <property type="match status" value="1"/>
</dbReference>
<dbReference type="GO" id="GO:0009425">
    <property type="term" value="C:bacterial-type flagellum basal body"/>
    <property type="evidence" value="ECO:0007669"/>
    <property type="project" value="InterPro"/>
</dbReference>
<keyword evidence="8 10" id="KW-1133">Transmembrane helix</keyword>
<feature type="coiled-coil region" evidence="11">
    <location>
        <begin position="124"/>
        <end position="151"/>
    </location>
</feature>
<evidence type="ECO:0000256" key="1">
    <source>
        <dbReference type="ARBA" id="ARBA00002254"/>
    </source>
</evidence>
<dbReference type="OrthoDB" id="5616092at2"/>
<dbReference type="Proteomes" id="UP000094769">
    <property type="component" value="Unassembled WGS sequence"/>
</dbReference>
<comment type="function">
    <text evidence="1 10">Controls the rotational direction of flagella during chemotaxis.</text>
</comment>
<evidence type="ECO:0000256" key="5">
    <source>
        <dbReference type="ARBA" id="ARBA00022500"/>
    </source>
</evidence>
<protein>
    <recommendedName>
        <fullName evidence="10">Flagellar protein FliL</fullName>
    </recommendedName>
</protein>
<comment type="similarity">
    <text evidence="3 10">Belongs to the FliL family.</text>
</comment>
<comment type="caution">
    <text evidence="12">The sequence shown here is derived from an EMBL/GenBank/DDBJ whole genome shotgun (WGS) entry which is preliminary data.</text>
</comment>
<keyword evidence="12" id="KW-0966">Cell projection</keyword>
<evidence type="ECO:0000256" key="8">
    <source>
        <dbReference type="ARBA" id="ARBA00022989"/>
    </source>
</evidence>
<keyword evidence="5 10" id="KW-0145">Chemotaxis</keyword>
<dbReference type="InterPro" id="IPR005503">
    <property type="entry name" value="FliL"/>
</dbReference>
<dbReference type="RefSeq" id="WP_069128011.1">
    <property type="nucleotide sequence ID" value="NZ_MARB01000030.1"/>
</dbReference>
<evidence type="ECO:0000256" key="2">
    <source>
        <dbReference type="ARBA" id="ARBA00004162"/>
    </source>
</evidence>
<keyword evidence="12" id="KW-0969">Cilium</keyword>
<evidence type="ECO:0000256" key="11">
    <source>
        <dbReference type="SAM" id="Coils"/>
    </source>
</evidence>
<dbReference type="PANTHER" id="PTHR35091:SF2">
    <property type="entry name" value="FLAGELLAR PROTEIN FLIL"/>
    <property type="match status" value="1"/>
</dbReference>
<dbReference type="GO" id="GO:0071978">
    <property type="term" value="P:bacterial-type flagellum-dependent swarming motility"/>
    <property type="evidence" value="ECO:0007669"/>
    <property type="project" value="TreeGrafter"/>
</dbReference>
<evidence type="ECO:0000256" key="9">
    <source>
        <dbReference type="ARBA" id="ARBA00023136"/>
    </source>
</evidence>
<dbReference type="EMBL" id="MARB01000030">
    <property type="protein sequence ID" value="ODJ85987.1"/>
    <property type="molecule type" value="Genomic_DNA"/>
</dbReference>
<dbReference type="GO" id="GO:0006935">
    <property type="term" value="P:chemotaxis"/>
    <property type="evidence" value="ECO:0007669"/>
    <property type="project" value="UniProtKB-KW"/>
</dbReference>
<organism evidence="12 13">
    <name type="scientific">Candidatus Thiodiazotropha endolucinida</name>
    <dbReference type="NCBI Taxonomy" id="1655433"/>
    <lineage>
        <taxon>Bacteria</taxon>
        <taxon>Pseudomonadati</taxon>
        <taxon>Pseudomonadota</taxon>
        <taxon>Gammaproteobacteria</taxon>
        <taxon>Chromatiales</taxon>
        <taxon>Sedimenticolaceae</taxon>
        <taxon>Candidatus Thiodiazotropha</taxon>
    </lineage>
</organism>
<name>A0A7Z0VI51_9GAMM</name>
<feature type="transmembrane region" description="Helical" evidence="10">
    <location>
        <begin position="22"/>
        <end position="44"/>
    </location>
</feature>
<evidence type="ECO:0000256" key="7">
    <source>
        <dbReference type="ARBA" id="ARBA00022779"/>
    </source>
</evidence>
<proteinExistence type="inferred from homology"/>
<evidence type="ECO:0000256" key="3">
    <source>
        <dbReference type="ARBA" id="ARBA00008281"/>
    </source>
</evidence>
<dbReference type="GO" id="GO:0005886">
    <property type="term" value="C:plasma membrane"/>
    <property type="evidence" value="ECO:0007669"/>
    <property type="project" value="UniProtKB-SubCell"/>
</dbReference>
<reference evidence="12 13" key="1">
    <citation type="submission" date="2016-06" db="EMBL/GenBank/DDBJ databases">
        <title>Genome sequence of endosymbiont of Candidatus Endolucinida thiodiazotropha.</title>
        <authorList>
            <person name="Poehlein A."/>
            <person name="Koenig S."/>
            <person name="Heiden S.E."/>
            <person name="Thuermer A."/>
            <person name="Voget S."/>
            <person name="Daniel R."/>
            <person name="Markert S."/>
            <person name="Gros O."/>
            <person name="Schweder T."/>
        </authorList>
    </citation>
    <scope>NUCLEOTIDE SEQUENCE [LARGE SCALE GENOMIC DNA]</scope>
    <source>
        <strain evidence="12 13">COS</strain>
    </source>
</reference>
<keyword evidence="9 10" id="KW-0472">Membrane</keyword>
<sequence length="173" mass="18940">MADEQAAEELDLGEEKSGKSKLIIIIAIVTVLLIGGGVAAYFLLMGDDEAIDEEDSASSEQAAESEEPLSPAQYIELKPPFVVNLPGRPSLLQIGVSVRVRSDEMVEFIKHNDPMIRHNLLNLLSGADAKALKARETKESLQREMLKELNRVVTELAGPGEVEALYFTSFVMQ</sequence>
<keyword evidence="7 10" id="KW-0283">Flagellar rotation</keyword>
<evidence type="ECO:0000313" key="12">
    <source>
        <dbReference type="EMBL" id="ODJ85987.1"/>
    </source>
</evidence>
<gene>
    <name evidence="12" type="ORF">CODIS_37930</name>
</gene>
<keyword evidence="4" id="KW-1003">Cell membrane</keyword>
<comment type="subcellular location">
    <subcellularLocation>
        <location evidence="10">Cell inner membrane</location>
    </subcellularLocation>
    <subcellularLocation>
        <location evidence="2">Cell membrane</location>
        <topology evidence="2">Single-pass membrane protein</topology>
    </subcellularLocation>
</comment>
<evidence type="ECO:0000256" key="6">
    <source>
        <dbReference type="ARBA" id="ARBA00022692"/>
    </source>
</evidence>
<keyword evidence="11" id="KW-0175">Coiled coil</keyword>
<dbReference type="AlphaFoldDB" id="A0A7Z0VI51"/>
<evidence type="ECO:0000256" key="4">
    <source>
        <dbReference type="ARBA" id="ARBA00022475"/>
    </source>
</evidence>